<feature type="domain" description="Phospholipase D-like" evidence="8">
    <location>
        <begin position="187"/>
        <end position="297"/>
    </location>
</feature>
<dbReference type="PANTHER" id="PTHR43856:SF1">
    <property type="entry name" value="MITOCHONDRIAL CARDIOLIPIN HYDROLASE"/>
    <property type="match status" value="1"/>
</dbReference>
<keyword evidence="10" id="KW-1185">Reference proteome</keyword>
<feature type="region of interest" description="Disordered" evidence="7">
    <location>
        <begin position="65"/>
        <end position="161"/>
    </location>
</feature>
<dbReference type="Pfam" id="PF13091">
    <property type="entry name" value="PLDc_2"/>
    <property type="match status" value="2"/>
</dbReference>
<proteinExistence type="inferred from homology"/>
<dbReference type="InterPro" id="IPR025202">
    <property type="entry name" value="PLD-like_dom"/>
</dbReference>
<comment type="catalytic activity">
    <reaction evidence="1">
        <text>a 1,2-diacyl-sn-glycero-3-phosphocholine + H2O = a 1,2-diacyl-sn-glycero-3-phosphate + choline + H(+)</text>
        <dbReference type="Rhea" id="RHEA:14445"/>
        <dbReference type="ChEBI" id="CHEBI:15354"/>
        <dbReference type="ChEBI" id="CHEBI:15377"/>
        <dbReference type="ChEBI" id="CHEBI:15378"/>
        <dbReference type="ChEBI" id="CHEBI:57643"/>
        <dbReference type="ChEBI" id="CHEBI:58608"/>
        <dbReference type="EC" id="3.1.4.4"/>
    </reaction>
</comment>
<name>A0ABX6IQE3_9CHLA</name>
<evidence type="ECO:0000313" key="10">
    <source>
        <dbReference type="Proteomes" id="UP000512184"/>
    </source>
</evidence>
<dbReference type="Proteomes" id="UP000512184">
    <property type="component" value="Chromosome"/>
</dbReference>
<dbReference type="CDD" id="cd09116">
    <property type="entry name" value="PLDc_Nuc_like"/>
    <property type="match status" value="1"/>
</dbReference>
<feature type="compositionally biased region" description="Low complexity" evidence="7">
    <location>
        <begin position="1"/>
        <end position="29"/>
    </location>
</feature>
<dbReference type="RefSeq" id="WP_181389259.1">
    <property type="nucleotide sequence ID" value="NZ_CP035278.1"/>
</dbReference>
<keyword evidence="6" id="KW-0443">Lipid metabolism</keyword>
<comment type="similarity">
    <text evidence="2">Belongs to the phospholipase D family.</text>
</comment>
<evidence type="ECO:0000259" key="8">
    <source>
        <dbReference type="Pfam" id="PF13091"/>
    </source>
</evidence>
<dbReference type="SUPFAM" id="SSF56024">
    <property type="entry name" value="Phospholipase D/nuclease"/>
    <property type="match status" value="2"/>
</dbReference>
<evidence type="ECO:0000313" key="9">
    <source>
        <dbReference type="EMBL" id="QHP83338.1"/>
    </source>
</evidence>
<feature type="compositionally biased region" description="Low complexity" evidence="7">
    <location>
        <begin position="123"/>
        <end position="143"/>
    </location>
</feature>
<dbReference type="PANTHER" id="PTHR43856">
    <property type="entry name" value="CARDIOLIPIN HYDROLASE"/>
    <property type="match status" value="1"/>
</dbReference>
<protein>
    <recommendedName>
        <fullName evidence="3">phospholipase D</fullName>
        <ecNumber evidence="3">3.1.4.4</ecNumber>
    </recommendedName>
</protein>
<feature type="region of interest" description="Disordered" evidence="7">
    <location>
        <begin position="1"/>
        <end position="39"/>
    </location>
</feature>
<evidence type="ECO:0000256" key="2">
    <source>
        <dbReference type="ARBA" id="ARBA00008664"/>
    </source>
</evidence>
<feature type="domain" description="Phospholipase D-like" evidence="8">
    <location>
        <begin position="331"/>
        <end position="436"/>
    </location>
</feature>
<evidence type="ECO:0000256" key="4">
    <source>
        <dbReference type="ARBA" id="ARBA00022801"/>
    </source>
</evidence>
<dbReference type="InterPro" id="IPR051406">
    <property type="entry name" value="PLD_domain"/>
</dbReference>
<keyword evidence="4" id="KW-0378">Hydrolase</keyword>
<evidence type="ECO:0000256" key="7">
    <source>
        <dbReference type="SAM" id="MobiDB-lite"/>
    </source>
</evidence>
<sequence length="491" mass="54579">MCSPCSSRQAHSSHSSSSISCANSSSASRRSAHPRKEDAVTAAISSIYKNGDWRSRVIYDYSHGTTPRRRISSRGTRSGSSSPACERTLYTIERLRSSSEGYKTRSWRAGSSPRHETSRSRDPQSPQPSTSHTTTHTLSTSPKKSTKRRQPSKGGPAPKVPRLLGHRELITFFSAHQKTNNKPLDTLCSLIQNAKKNIFFKIYHLSSPQILQALIEAADRVSVVVRYQQGDRVRDICAGSAVKLNKRNSHSLLHKKSAFFDYKKLFLSTGNFTDRSLTKDYNLAMLIHNAPLCAQVASSTPTTTVVGNQTITYCPISQNSAGKPLKQILFSIANAKSTIRIAMFILSHQNILKAAATAAKRGVDVQIIIDPREKRNTFKIVEENNLQLAIRECARGGILHTKICCVDNNTLITGSPNWTKCGLSRNLEDLFVIRNLTEPQLQSLQELWQAIQESSEPLTKESSELPPRSLKQIKEEEKLMCDPEEGTSSTR</sequence>
<feature type="compositionally biased region" description="Basic and acidic residues" evidence="7">
    <location>
        <begin position="472"/>
        <end position="481"/>
    </location>
</feature>
<feature type="compositionally biased region" description="Basic and acidic residues" evidence="7">
    <location>
        <begin position="113"/>
        <end position="122"/>
    </location>
</feature>
<evidence type="ECO:0000256" key="1">
    <source>
        <dbReference type="ARBA" id="ARBA00000798"/>
    </source>
</evidence>
<evidence type="ECO:0000256" key="6">
    <source>
        <dbReference type="ARBA" id="ARBA00023098"/>
    </source>
</evidence>
<feature type="compositionally biased region" description="Low complexity" evidence="7">
    <location>
        <begin position="73"/>
        <end position="83"/>
    </location>
</feature>
<keyword evidence="5" id="KW-0442">Lipid degradation</keyword>
<reference evidence="9" key="1">
    <citation type="submission" date="2019-01" db="EMBL/GenBank/DDBJ databases">
        <title>Whole genome sequencing and annotation enables comparative genome analysis that reveals unique features of the Chlamydia suis R19 Genome.</title>
        <authorList>
            <person name="Dimond Z.E."/>
        </authorList>
    </citation>
    <scope>NUCLEOTIDE SEQUENCE [LARGE SCALE GENOMIC DNA]</scope>
    <source>
        <strain evidence="9">R19</strain>
    </source>
</reference>
<feature type="region of interest" description="Disordered" evidence="7">
    <location>
        <begin position="455"/>
        <end position="491"/>
    </location>
</feature>
<evidence type="ECO:0000256" key="3">
    <source>
        <dbReference type="ARBA" id="ARBA00012027"/>
    </source>
</evidence>
<organism evidence="9 10">
    <name type="scientific">Chlamydia suis</name>
    <dbReference type="NCBI Taxonomy" id="83559"/>
    <lineage>
        <taxon>Bacteria</taxon>
        <taxon>Pseudomonadati</taxon>
        <taxon>Chlamydiota</taxon>
        <taxon>Chlamydiia</taxon>
        <taxon>Chlamydiales</taxon>
        <taxon>Chlamydiaceae</taxon>
        <taxon>Chlamydia/Chlamydophila group</taxon>
        <taxon>Chlamydia</taxon>
    </lineage>
</organism>
<dbReference type="EC" id="3.1.4.4" evidence="3"/>
<evidence type="ECO:0000256" key="5">
    <source>
        <dbReference type="ARBA" id="ARBA00022963"/>
    </source>
</evidence>
<accession>A0ABX6IQE3</accession>
<gene>
    <name evidence="9" type="primary">putative phospholipase</name>
    <name evidence="9" type="ORF">Chls_463</name>
</gene>
<dbReference type="EMBL" id="CP035278">
    <property type="protein sequence ID" value="QHP83338.1"/>
    <property type="molecule type" value="Genomic_DNA"/>
</dbReference>
<dbReference type="Gene3D" id="3.30.870.10">
    <property type="entry name" value="Endonuclease Chain A"/>
    <property type="match status" value="2"/>
</dbReference>